<protein>
    <submittedName>
        <fullName evidence="1">Uncharacterized protein</fullName>
    </submittedName>
</protein>
<gene>
    <name evidence="1" type="ORF">LOK49_LG13G00345</name>
</gene>
<sequence>MKTMHMDENKSKLEEKTSSPSYDNGIVKRMEKSFTSREENKKKLDKKIRYLKLAMEKGFANLSIKLKKPCFKPSSRGQNFPKQGQGGDANVSWLVLHTRLWVYERIVFCLSFVCDLGPWVVIMRVFVV</sequence>
<comment type="caution">
    <text evidence="1">The sequence shown here is derived from an EMBL/GenBank/DDBJ whole genome shotgun (WGS) entry which is preliminary data.</text>
</comment>
<accession>A0ACC0FFA3</accession>
<evidence type="ECO:0000313" key="2">
    <source>
        <dbReference type="Proteomes" id="UP001060215"/>
    </source>
</evidence>
<organism evidence="1 2">
    <name type="scientific">Camellia lanceoleosa</name>
    <dbReference type="NCBI Taxonomy" id="1840588"/>
    <lineage>
        <taxon>Eukaryota</taxon>
        <taxon>Viridiplantae</taxon>
        <taxon>Streptophyta</taxon>
        <taxon>Embryophyta</taxon>
        <taxon>Tracheophyta</taxon>
        <taxon>Spermatophyta</taxon>
        <taxon>Magnoliopsida</taxon>
        <taxon>eudicotyledons</taxon>
        <taxon>Gunneridae</taxon>
        <taxon>Pentapetalae</taxon>
        <taxon>asterids</taxon>
        <taxon>Ericales</taxon>
        <taxon>Theaceae</taxon>
        <taxon>Camellia</taxon>
    </lineage>
</organism>
<reference evidence="1 2" key="1">
    <citation type="journal article" date="2022" name="Plant J.">
        <title>Chromosome-level genome of Camellia lanceoleosa provides a valuable resource for understanding genome evolution and self-incompatibility.</title>
        <authorList>
            <person name="Gong W."/>
            <person name="Xiao S."/>
            <person name="Wang L."/>
            <person name="Liao Z."/>
            <person name="Chang Y."/>
            <person name="Mo W."/>
            <person name="Hu G."/>
            <person name="Li W."/>
            <person name="Zhao G."/>
            <person name="Zhu H."/>
            <person name="Hu X."/>
            <person name="Ji K."/>
            <person name="Xiang X."/>
            <person name="Song Q."/>
            <person name="Yuan D."/>
            <person name="Jin S."/>
            <person name="Zhang L."/>
        </authorList>
    </citation>
    <scope>NUCLEOTIDE SEQUENCE [LARGE SCALE GENOMIC DNA]</scope>
    <source>
        <strain evidence="1">SQ_2022a</strain>
    </source>
</reference>
<name>A0ACC0FFA3_9ERIC</name>
<keyword evidence="2" id="KW-1185">Reference proteome</keyword>
<dbReference type="Proteomes" id="UP001060215">
    <property type="component" value="Chromosome 14"/>
</dbReference>
<dbReference type="EMBL" id="CM045771">
    <property type="protein sequence ID" value="KAI7987360.1"/>
    <property type="molecule type" value="Genomic_DNA"/>
</dbReference>
<proteinExistence type="predicted"/>
<evidence type="ECO:0000313" key="1">
    <source>
        <dbReference type="EMBL" id="KAI7987360.1"/>
    </source>
</evidence>